<proteinExistence type="predicted"/>
<feature type="non-terminal residue" evidence="1">
    <location>
        <position position="1"/>
    </location>
</feature>
<evidence type="ECO:0000313" key="1">
    <source>
        <dbReference type="EMBL" id="CEO94699.1"/>
    </source>
</evidence>
<name>A0A0G4IHP0_PLABS</name>
<dbReference type="EMBL" id="CDSF01000001">
    <property type="protein sequence ID" value="CEO94699.1"/>
    <property type="molecule type" value="Genomic_DNA"/>
</dbReference>
<keyword evidence="2" id="KW-1185">Reference proteome</keyword>
<protein>
    <submittedName>
        <fullName evidence="1">Uncharacterized protein</fullName>
    </submittedName>
</protein>
<dbReference type="Proteomes" id="UP000039324">
    <property type="component" value="Unassembled WGS sequence"/>
</dbReference>
<organism evidence="1 2">
    <name type="scientific">Plasmodiophora brassicae</name>
    <name type="common">Clubroot disease agent</name>
    <dbReference type="NCBI Taxonomy" id="37360"/>
    <lineage>
        <taxon>Eukaryota</taxon>
        <taxon>Sar</taxon>
        <taxon>Rhizaria</taxon>
        <taxon>Endomyxa</taxon>
        <taxon>Phytomyxea</taxon>
        <taxon>Plasmodiophorida</taxon>
        <taxon>Plasmodiophoridae</taxon>
        <taxon>Plasmodiophora</taxon>
    </lineage>
</organism>
<sequence>LMSSTTDGGVRLRRDVVHDLDRVIQRCFSKEGAEGANPSWPNDWMLVLSLLHRYSSSGITPAIIRAEAQTMAMQTVASTQWAPLQDLNASHGLRCRVRFDGVHCSAPLIVDVASVDGDHHRQAFVHNRFQTAARNWTATRTVLRIGDARLAGKRILPTPLIVEEIAMSSVALEDNALIGCVTKRRDGRSEGRNGTCLVLTTSSSQATYWFAWGEHADVMRLVQVGDWCLVKGVVLDPRRSSYGEMGLAGASVVESTDATIVQIIMDPDADLISSLPRHELKEPGIALTQAMSTSQHPVDLYMDGVDLDGQRLTLAEICHRARETDAPLVHVSFVASITSIDRQLRQASVEDGSGVVVNVVLNEYQCQAWQPGQTLFACRLRSTLSPRLFECANDPLVNVSLETGLLASTSLYTLTTLHERPRRAASMFVALATLAEIHEPMECTPAMCLADDGTDAVEMELSCLAFTTVLSCSLQAFVRADRTTRSQLIHAARQKPVLALVTTIDAGRRLRIEHTRPPTMHQLIKSFYDGPERLA</sequence>
<gene>
    <name evidence="1" type="ORF">PBRA_000485</name>
</gene>
<accession>A0A0G4IHP0</accession>
<dbReference type="AlphaFoldDB" id="A0A0G4IHP0"/>
<reference evidence="1 2" key="1">
    <citation type="submission" date="2015-02" db="EMBL/GenBank/DDBJ databases">
        <authorList>
            <person name="Chooi Y.-H."/>
        </authorList>
    </citation>
    <scope>NUCLEOTIDE SEQUENCE [LARGE SCALE GENOMIC DNA]</scope>
    <source>
        <strain evidence="1">E3</strain>
    </source>
</reference>
<evidence type="ECO:0000313" key="2">
    <source>
        <dbReference type="Proteomes" id="UP000039324"/>
    </source>
</evidence>